<gene>
    <name evidence="2" type="ORF">SAMN02787144_1004322</name>
</gene>
<evidence type="ECO:0000256" key="1">
    <source>
        <dbReference type="SAM" id="MobiDB-lite"/>
    </source>
</evidence>
<organism evidence="2 3">
    <name type="scientific">Streptomyces atratus</name>
    <dbReference type="NCBI Taxonomy" id="1893"/>
    <lineage>
        <taxon>Bacteria</taxon>
        <taxon>Bacillati</taxon>
        <taxon>Actinomycetota</taxon>
        <taxon>Actinomycetes</taxon>
        <taxon>Kitasatosporales</taxon>
        <taxon>Streptomycetaceae</taxon>
        <taxon>Streptomyces</taxon>
    </lineage>
</organism>
<evidence type="ECO:0000313" key="3">
    <source>
        <dbReference type="Proteomes" id="UP000181909"/>
    </source>
</evidence>
<protein>
    <submittedName>
        <fullName evidence="2">Uncharacterized protein</fullName>
    </submittedName>
</protein>
<sequence>MSLRDFLERFRPAGTPGASATGVPADRTAERAAELEPALAQLMDVQREAAGIRASADEAAAAVRRDAAREAAELVAAARERAPEIRRQAAEPVLREALREADALRDTGDHAASVVRWRARECTVPWSAPQRNTRPTRQPPICSLPRPNGPGSGSARCAATGSRGCGAN</sequence>
<feature type="region of interest" description="Disordered" evidence="1">
    <location>
        <begin position="1"/>
        <end position="28"/>
    </location>
</feature>
<dbReference type="Proteomes" id="UP000181909">
    <property type="component" value="Unassembled WGS sequence"/>
</dbReference>
<dbReference type="AlphaFoldDB" id="A0A1K1YKC9"/>
<proteinExistence type="predicted"/>
<feature type="compositionally biased region" description="Basic and acidic residues" evidence="1">
    <location>
        <begin position="1"/>
        <end position="11"/>
    </location>
</feature>
<accession>A0A1K1YKC9</accession>
<dbReference type="EMBL" id="FPJO01000004">
    <property type="protein sequence ID" value="SFX61867.1"/>
    <property type="molecule type" value="Genomic_DNA"/>
</dbReference>
<evidence type="ECO:0000313" key="2">
    <source>
        <dbReference type="EMBL" id="SFX61867.1"/>
    </source>
</evidence>
<reference evidence="2 3" key="1">
    <citation type="submission" date="2016-11" db="EMBL/GenBank/DDBJ databases">
        <authorList>
            <person name="Jaros S."/>
            <person name="Januszkiewicz K."/>
            <person name="Wedrychowicz H."/>
        </authorList>
    </citation>
    <scope>NUCLEOTIDE SEQUENCE [LARGE SCALE GENOMIC DNA]</scope>
    <source>
        <strain evidence="2 3">OK807</strain>
    </source>
</reference>
<feature type="compositionally biased region" description="Low complexity" evidence="1">
    <location>
        <begin position="129"/>
        <end position="140"/>
    </location>
</feature>
<feature type="region of interest" description="Disordered" evidence="1">
    <location>
        <begin position="127"/>
        <end position="168"/>
    </location>
</feature>
<name>A0A1K1YKC9_STRAR</name>